<evidence type="ECO:0000256" key="1">
    <source>
        <dbReference type="SAM" id="MobiDB-lite"/>
    </source>
</evidence>
<dbReference type="Proteomes" id="UP000366819">
    <property type="component" value="Unassembled WGS sequence"/>
</dbReference>
<gene>
    <name evidence="2" type="ORF">PAQ31011_00610</name>
</gene>
<proteinExistence type="predicted"/>
<evidence type="ECO:0000313" key="3">
    <source>
        <dbReference type="Proteomes" id="UP000366819"/>
    </source>
</evidence>
<reference evidence="2 3" key="1">
    <citation type="submission" date="2019-08" db="EMBL/GenBank/DDBJ databases">
        <authorList>
            <person name="Peeters C."/>
        </authorList>
    </citation>
    <scope>NUCLEOTIDE SEQUENCE [LARGE SCALE GENOMIC DNA]</scope>
    <source>
        <strain evidence="2 3">LMG 31011</strain>
    </source>
</reference>
<name>A0A5E4S742_9BURK</name>
<feature type="region of interest" description="Disordered" evidence="1">
    <location>
        <begin position="1"/>
        <end position="20"/>
    </location>
</feature>
<dbReference type="AlphaFoldDB" id="A0A5E4S742"/>
<accession>A0A5E4S742</accession>
<dbReference type="EMBL" id="CABPSN010000001">
    <property type="protein sequence ID" value="VVD71125.1"/>
    <property type="molecule type" value="Genomic_DNA"/>
</dbReference>
<protein>
    <submittedName>
        <fullName evidence="2">Uncharacterized protein</fullName>
    </submittedName>
</protein>
<sequence length="37" mass="4198">MKSKKEDKEDNRDAATWGGRHEAIVILATRDDNPSQN</sequence>
<organism evidence="2 3">
    <name type="scientific">Pandoraea aquatica</name>
    <dbReference type="NCBI Taxonomy" id="2508290"/>
    <lineage>
        <taxon>Bacteria</taxon>
        <taxon>Pseudomonadati</taxon>
        <taxon>Pseudomonadota</taxon>
        <taxon>Betaproteobacteria</taxon>
        <taxon>Burkholderiales</taxon>
        <taxon>Burkholderiaceae</taxon>
        <taxon>Pandoraea</taxon>
    </lineage>
</organism>
<evidence type="ECO:0000313" key="2">
    <source>
        <dbReference type="EMBL" id="VVD71125.1"/>
    </source>
</evidence>
<keyword evidence="3" id="KW-1185">Reference proteome</keyword>